<dbReference type="GeneID" id="108735873"/>
<keyword evidence="8 11" id="KW-1133">Transmembrane helix</keyword>
<keyword evidence="10 11" id="KW-0472">Membrane</keyword>
<dbReference type="KEGG" id="apln:108735873"/>
<evidence type="ECO:0000313" key="14">
    <source>
        <dbReference type="RefSeq" id="XP_018323585.1"/>
    </source>
</evidence>
<evidence type="ECO:0000259" key="12">
    <source>
        <dbReference type="PROSITE" id="PS50939"/>
    </source>
</evidence>
<dbReference type="Pfam" id="PF03188">
    <property type="entry name" value="Cytochrom_B561"/>
    <property type="match status" value="1"/>
</dbReference>
<evidence type="ECO:0000256" key="3">
    <source>
        <dbReference type="ARBA" id="ARBA00022448"/>
    </source>
</evidence>
<keyword evidence="9" id="KW-0408">Iron</keyword>
<evidence type="ECO:0000256" key="9">
    <source>
        <dbReference type="ARBA" id="ARBA00023004"/>
    </source>
</evidence>
<keyword evidence="5 11" id="KW-0812">Transmembrane</keyword>
<dbReference type="GO" id="GO:0046872">
    <property type="term" value="F:metal ion binding"/>
    <property type="evidence" value="ECO:0007669"/>
    <property type="project" value="UniProtKB-KW"/>
</dbReference>
<proteinExistence type="predicted"/>
<dbReference type="InParanoid" id="A0A1W4WU69"/>
<evidence type="ECO:0000256" key="10">
    <source>
        <dbReference type="ARBA" id="ARBA00023136"/>
    </source>
</evidence>
<feature type="transmembrane region" description="Helical" evidence="11">
    <location>
        <begin position="123"/>
        <end position="144"/>
    </location>
</feature>
<feature type="transmembrane region" description="Helical" evidence="11">
    <location>
        <begin position="197"/>
        <end position="218"/>
    </location>
</feature>
<evidence type="ECO:0000256" key="1">
    <source>
        <dbReference type="ARBA" id="ARBA00001970"/>
    </source>
</evidence>
<accession>A0A1W4WU69</accession>
<name>A0A1W4WU69_AGRPL</name>
<dbReference type="SMART" id="SM00665">
    <property type="entry name" value="B561"/>
    <property type="match status" value="1"/>
</dbReference>
<evidence type="ECO:0000256" key="11">
    <source>
        <dbReference type="SAM" id="Phobius"/>
    </source>
</evidence>
<evidence type="ECO:0000256" key="4">
    <source>
        <dbReference type="ARBA" id="ARBA00022617"/>
    </source>
</evidence>
<dbReference type="FunFam" id="1.20.120.1770:FF:000001">
    <property type="entry name" value="Cytochrome b reductase 1"/>
    <property type="match status" value="1"/>
</dbReference>
<dbReference type="AlphaFoldDB" id="A0A1W4WU69"/>
<feature type="transmembrane region" description="Helical" evidence="11">
    <location>
        <begin position="164"/>
        <end position="185"/>
    </location>
</feature>
<keyword evidence="13" id="KW-1185">Reference proteome</keyword>
<dbReference type="RefSeq" id="XP_018323585.1">
    <property type="nucleotide sequence ID" value="XM_018468083.2"/>
</dbReference>
<evidence type="ECO:0000256" key="7">
    <source>
        <dbReference type="ARBA" id="ARBA00022982"/>
    </source>
</evidence>
<dbReference type="CDD" id="cd08764">
    <property type="entry name" value="Cyt_b561_CG1275_like"/>
    <property type="match status" value="1"/>
</dbReference>
<evidence type="ECO:0000313" key="13">
    <source>
        <dbReference type="Proteomes" id="UP000192223"/>
    </source>
</evidence>
<keyword evidence="3" id="KW-0813">Transport</keyword>
<dbReference type="PROSITE" id="PS50939">
    <property type="entry name" value="CYTOCHROME_B561"/>
    <property type="match status" value="1"/>
</dbReference>
<feature type="transmembrane region" description="Helical" evidence="11">
    <location>
        <begin position="90"/>
        <end position="111"/>
    </location>
</feature>
<dbReference type="GO" id="GO:0016020">
    <property type="term" value="C:membrane"/>
    <property type="evidence" value="ECO:0007669"/>
    <property type="project" value="UniProtKB-SubCell"/>
</dbReference>
<keyword evidence="6" id="KW-0479">Metal-binding</keyword>
<dbReference type="InterPro" id="IPR043205">
    <property type="entry name" value="CYB561/CYBRD1-like"/>
</dbReference>
<reference evidence="14" key="1">
    <citation type="submission" date="2025-08" db="UniProtKB">
        <authorList>
            <consortium name="RefSeq"/>
        </authorList>
    </citation>
    <scope>IDENTIFICATION</scope>
    <source>
        <tissue evidence="14">Entire body</tissue>
    </source>
</reference>
<gene>
    <name evidence="14" type="primary">LOC108735873</name>
</gene>
<keyword evidence="7" id="KW-0249">Electron transport</keyword>
<evidence type="ECO:0000256" key="2">
    <source>
        <dbReference type="ARBA" id="ARBA00004141"/>
    </source>
</evidence>
<protein>
    <submittedName>
        <fullName evidence="14">Cytochrome b reductase 1</fullName>
    </submittedName>
</protein>
<dbReference type="PANTHER" id="PTHR10106">
    <property type="entry name" value="CYTOCHROME B561-RELATED"/>
    <property type="match status" value="1"/>
</dbReference>
<feature type="transmembrane region" description="Helical" evidence="11">
    <location>
        <begin position="238"/>
        <end position="258"/>
    </location>
</feature>
<dbReference type="Proteomes" id="UP000192223">
    <property type="component" value="Unplaced"/>
</dbReference>
<dbReference type="InterPro" id="IPR006593">
    <property type="entry name" value="Cyt_b561/ferric_Rdtase_TM"/>
</dbReference>
<dbReference type="Gene3D" id="1.20.120.1770">
    <property type="match status" value="1"/>
</dbReference>
<evidence type="ECO:0000256" key="5">
    <source>
        <dbReference type="ARBA" id="ARBA00022692"/>
    </source>
</evidence>
<feature type="transmembrane region" description="Helical" evidence="11">
    <location>
        <begin position="50"/>
        <end position="70"/>
    </location>
</feature>
<feature type="domain" description="Cytochrome b561" evidence="12">
    <location>
        <begin position="55"/>
        <end position="259"/>
    </location>
</feature>
<comment type="cofactor">
    <cofactor evidence="1">
        <name>heme b</name>
        <dbReference type="ChEBI" id="CHEBI:60344"/>
    </cofactor>
</comment>
<dbReference type="GO" id="GO:0016491">
    <property type="term" value="F:oxidoreductase activity"/>
    <property type="evidence" value="ECO:0007669"/>
    <property type="project" value="InterPro"/>
</dbReference>
<keyword evidence="4" id="KW-0349">Heme</keyword>
<evidence type="ECO:0000256" key="8">
    <source>
        <dbReference type="ARBA" id="ARBA00022989"/>
    </source>
</evidence>
<dbReference type="OrthoDB" id="907479at2759"/>
<evidence type="ECO:0000256" key="6">
    <source>
        <dbReference type="ARBA" id="ARBA00022723"/>
    </source>
</evidence>
<dbReference type="PANTHER" id="PTHR10106:SF0">
    <property type="entry name" value="LD36721P"/>
    <property type="match status" value="1"/>
</dbReference>
<dbReference type="FunCoup" id="A0A1W4WU69">
    <property type="interactions" value="30"/>
</dbReference>
<organism evidence="13 14">
    <name type="scientific">Agrilus planipennis</name>
    <name type="common">Emerald ash borer</name>
    <name type="synonym">Agrilus marcopoli</name>
    <dbReference type="NCBI Taxonomy" id="224129"/>
    <lineage>
        <taxon>Eukaryota</taxon>
        <taxon>Metazoa</taxon>
        <taxon>Ecdysozoa</taxon>
        <taxon>Arthropoda</taxon>
        <taxon>Hexapoda</taxon>
        <taxon>Insecta</taxon>
        <taxon>Pterygota</taxon>
        <taxon>Neoptera</taxon>
        <taxon>Endopterygota</taxon>
        <taxon>Coleoptera</taxon>
        <taxon>Polyphaga</taxon>
        <taxon>Elateriformia</taxon>
        <taxon>Buprestoidea</taxon>
        <taxon>Buprestidae</taxon>
        <taxon>Agrilinae</taxon>
        <taxon>Agrilus</taxon>
    </lineage>
</organism>
<comment type="subcellular location">
    <subcellularLocation>
        <location evidence="2">Membrane</location>
        <topology evidence="2">Multi-pass membrane protein</topology>
    </subcellularLocation>
</comment>
<sequence>MRSIVDFLGNNQQYDRVPQEDLTDCETEEQDTLLTNMEARTEHQQTKRYNFLYGIATGVGVAVICLVLFWCVHFRNGFSWSSDPALEFNWHPLLMTTGMIFLYAQSILVYRSARNFRKKQLKLAHGFLHLMVFILTVIGLKAVFDSHNLKSPPIPNLYSLHSWIGLLTVILFTLQLVLGFVSFLYPGLPKTTRAAIMPIHVTFGTSIFIMATVAAISGLLEKAIFTLNNYAELPSEGIAINLIGIFTIGFALLVLYLVNDADYKRHNLPEDGINLVDETHSS</sequence>